<evidence type="ECO:0000313" key="2">
    <source>
        <dbReference type="Proteomes" id="UP000299102"/>
    </source>
</evidence>
<dbReference type="Proteomes" id="UP000299102">
    <property type="component" value="Unassembled WGS sequence"/>
</dbReference>
<comment type="caution">
    <text evidence="1">The sequence shown here is derived from an EMBL/GenBank/DDBJ whole genome shotgun (WGS) entry which is preliminary data.</text>
</comment>
<name>A0A4C1TY48_EUMVA</name>
<dbReference type="EMBL" id="BGZK01000103">
    <property type="protein sequence ID" value="GBP18982.1"/>
    <property type="molecule type" value="Genomic_DNA"/>
</dbReference>
<organism evidence="1 2">
    <name type="scientific">Eumeta variegata</name>
    <name type="common">Bagworm moth</name>
    <name type="synonym">Eumeta japonica</name>
    <dbReference type="NCBI Taxonomy" id="151549"/>
    <lineage>
        <taxon>Eukaryota</taxon>
        <taxon>Metazoa</taxon>
        <taxon>Ecdysozoa</taxon>
        <taxon>Arthropoda</taxon>
        <taxon>Hexapoda</taxon>
        <taxon>Insecta</taxon>
        <taxon>Pterygota</taxon>
        <taxon>Neoptera</taxon>
        <taxon>Endopterygota</taxon>
        <taxon>Lepidoptera</taxon>
        <taxon>Glossata</taxon>
        <taxon>Ditrysia</taxon>
        <taxon>Tineoidea</taxon>
        <taxon>Psychidae</taxon>
        <taxon>Oiketicinae</taxon>
        <taxon>Eumeta</taxon>
    </lineage>
</organism>
<reference evidence="1 2" key="1">
    <citation type="journal article" date="2019" name="Commun. Biol.">
        <title>The bagworm genome reveals a unique fibroin gene that provides high tensile strength.</title>
        <authorList>
            <person name="Kono N."/>
            <person name="Nakamura H."/>
            <person name="Ohtoshi R."/>
            <person name="Tomita M."/>
            <person name="Numata K."/>
            <person name="Arakawa K."/>
        </authorList>
    </citation>
    <scope>NUCLEOTIDE SEQUENCE [LARGE SCALE GENOMIC DNA]</scope>
</reference>
<accession>A0A4C1TY48</accession>
<keyword evidence="2" id="KW-1185">Reference proteome</keyword>
<sequence>MQADVWLGSVAAPTPNLMSFLNYSLLNCRVLGFPKYFMLCVWCSTRTLVRCFYFNSSGLDLKFPTLVQCGVGLLTAVVTVPVTASQTDGLTYSKVRTILLLRMPSVNTARDSDPHERGIKVVSGGCTRVLAPRQFPDANAAAGGRPQNARY</sequence>
<proteinExistence type="predicted"/>
<gene>
    <name evidence="1" type="ORF">EVAR_78450_1</name>
</gene>
<dbReference type="AlphaFoldDB" id="A0A4C1TY48"/>
<protein>
    <submittedName>
        <fullName evidence="1">Uncharacterized protein</fullName>
    </submittedName>
</protein>
<evidence type="ECO:0000313" key="1">
    <source>
        <dbReference type="EMBL" id="GBP18982.1"/>
    </source>
</evidence>